<evidence type="ECO:0000259" key="1">
    <source>
        <dbReference type="SMART" id="SM01321"/>
    </source>
</evidence>
<accession>A0A1G2MTX1</accession>
<dbReference type="AlphaFoldDB" id="A0A1G2MTX1"/>
<dbReference type="Pfam" id="PF01797">
    <property type="entry name" value="Y1_Tnp"/>
    <property type="match status" value="1"/>
</dbReference>
<evidence type="ECO:0000313" key="2">
    <source>
        <dbReference type="EMBL" id="OHA27348.1"/>
    </source>
</evidence>
<organism evidence="2 3">
    <name type="scientific">Candidatus Taylorbacteria bacterium RIFCSPHIGHO2_02_FULL_45_35</name>
    <dbReference type="NCBI Taxonomy" id="1802311"/>
    <lineage>
        <taxon>Bacteria</taxon>
        <taxon>Candidatus Tayloriibacteriota</taxon>
    </lineage>
</organism>
<dbReference type="Gene3D" id="3.30.70.1290">
    <property type="entry name" value="Transposase IS200-like"/>
    <property type="match status" value="1"/>
</dbReference>
<feature type="domain" description="Transposase IS200-like" evidence="1">
    <location>
        <begin position="8"/>
        <end position="145"/>
    </location>
</feature>
<dbReference type="PANTHER" id="PTHR34322:SF2">
    <property type="entry name" value="TRANSPOSASE IS200-LIKE DOMAIN-CONTAINING PROTEIN"/>
    <property type="match status" value="1"/>
</dbReference>
<dbReference type="InterPro" id="IPR002686">
    <property type="entry name" value="Transposase_17"/>
</dbReference>
<protein>
    <recommendedName>
        <fullName evidence="1">Transposase IS200-like domain-containing protein</fullName>
    </recommendedName>
</protein>
<dbReference type="GO" id="GO:0006313">
    <property type="term" value="P:DNA transposition"/>
    <property type="evidence" value="ECO:0007669"/>
    <property type="project" value="InterPro"/>
</dbReference>
<evidence type="ECO:0000313" key="3">
    <source>
        <dbReference type="Proteomes" id="UP000177943"/>
    </source>
</evidence>
<gene>
    <name evidence="2" type="ORF">A3D56_03625</name>
</gene>
<comment type="caution">
    <text evidence="2">The sequence shown here is derived from an EMBL/GenBank/DDBJ whole genome shotgun (WGS) entry which is preliminary data.</text>
</comment>
<dbReference type="InterPro" id="IPR036515">
    <property type="entry name" value="Transposase_17_sf"/>
</dbReference>
<reference evidence="2 3" key="1">
    <citation type="journal article" date="2016" name="Nat. Commun.">
        <title>Thousands of microbial genomes shed light on interconnected biogeochemical processes in an aquifer system.</title>
        <authorList>
            <person name="Anantharaman K."/>
            <person name="Brown C.T."/>
            <person name="Hug L.A."/>
            <person name="Sharon I."/>
            <person name="Castelle C.J."/>
            <person name="Probst A.J."/>
            <person name="Thomas B.C."/>
            <person name="Singh A."/>
            <person name="Wilkins M.J."/>
            <person name="Karaoz U."/>
            <person name="Brodie E.L."/>
            <person name="Williams K.H."/>
            <person name="Hubbard S.S."/>
            <person name="Banfield J.F."/>
        </authorList>
    </citation>
    <scope>NUCLEOTIDE SEQUENCE [LARGE SCALE GENOMIC DNA]</scope>
</reference>
<dbReference type="Proteomes" id="UP000177943">
    <property type="component" value="Unassembled WGS sequence"/>
</dbReference>
<proteinExistence type="predicted"/>
<dbReference type="SUPFAM" id="SSF143422">
    <property type="entry name" value="Transposase IS200-like"/>
    <property type="match status" value="1"/>
</dbReference>
<dbReference type="GO" id="GO:0004803">
    <property type="term" value="F:transposase activity"/>
    <property type="evidence" value="ECO:0007669"/>
    <property type="project" value="InterPro"/>
</dbReference>
<dbReference type="PANTHER" id="PTHR34322">
    <property type="entry name" value="TRANSPOSASE, Y1_TNP DOMAIN-CONTAINING"/>
    <property type="match status" value="1"/>
</dbReference>
<dbReference type="GO" id="GO:0003677">
    <property type="term" value="F:DNA binding"/>
    <property type="evidence" value="ECO:0007669"/>
    <property type="project" value="InterPro"/>
</dbReference>
<dbReference type="SMART" id="SM01321">
    <property type="entry name" value="Y1_Tnp"/>
    <property type="match status" value="1"/>
</dbReference>
<dbReference type="EMBL" id="MHRP01000015">
    <property type="protein sequence ID" value="OHA27348.1"/>
    <property type="molecule type" value="Genomic_DNA"/>
</dbReference>
<sequence>MTRNVKLAPGEFYHLYNRGTEKRNIFQLETDYERFLTLLYLCNGENVVQLKLQGRTLSEVDRTNDRNQLIHICSYCLMPNHFHLLVQEKEEGGISRFMQKVTTGYTMYFNERHGRSGGLFQGRFKATHANNDRYLKYLISYIHLNPVKLIEPKWKESGIENRARAEKFLRQYRHSSFLDYLGESRLEEMIISKNTLPEYFSDNNYEEYFKECVTEWLNYKTI</sequence>
<name>A0A1G2MTX1_9BACT</name>